<keyword evidence="3" id="KW-1185">Reference proteome</keyword>
<dbReference type="EMBL" id="JAKVTV010000006">
    <property type="protein sequence ID" value="MCH4824538.1"/>
    <property type="molecule type" value="Genomic_DNA"/>
</dbReference>
<dbReference type="RefSeq" id="WP_240714701.1">
    <property type="nucleotide sequence ID" value="NZ_JAKVTV010000006.1"/>
</dbReference>
<feature type="chain" id="PRO_5040879242" description="DUF1735 domain-containing protein" evidence="1">
    <location>
        <begin position="22"/>
        <end position="232"/>
    </location>
</feature>
<dbReference type="PROSITE" id="PS51257">
    <property type="entry name" value="PROKAR_LIPOPROTEIN"/>
    <property type="match status" value="1"/>
</dbReference>
<sequence>MKKNIYFILSLVMLSFTVVSCDFDDDLTEPDYVRLEFAPGAVPLGVAVGGSTSYDVNVYSAKNMQSDRTYNITVGGSIAPEAYNVPETVTIPAGSNEASFTVSASDIGLGVAGKTMVLNLEEEPEFTVGDPLSFSVARVCPGEEFSLDFTLDAYPGETGYEILDSDGNSIVKVEGSPADTSLCLASGTYTVILTDSYGDGISDGGVTISYAGTVLATLTGDFETETSVEVSF</sequence>
<evidence type="ECO:0000256" key="1">
    <source>
        <dbReference type="SAM" id="SignalP"/>
    </source>
</evidence>
<organism evidence="2 3">
    <name type="scientific">Christiangramia lutea</name>
    <dbReference type="NCBI Taxonomy" id="1607951"/>
    <lineage>
        <taxon>Bacteria</taxon>
        <taxon>Pseudomonadati</taxon>
        <taxon>Bacteroidota</taxon>
        <taxon>Flavobacteriia</taxon>
        <taxon>Flavobacteriales</taxon>
        <taxon>Flavobacteriaceae</taxon>
        <taxon>Christiangramia</taxon>
    </lineage>
</organism>
<accession>A0A9X1V5K9</accession>
<keyword evidence="1" id="KW-0732">Signal</keyword>
<feature type="signal peptide" evidence="1">
    <location>
        <begin position="1"/>
        <end position="21"/>
    </location>
</feature>
<evidence type="ECO:0008006" key="4">
    <source>
        <dbReference type="Google" id="ProtNLM"/>
    </source>
</evidence>
<reference evidence="2" key="1">
    <citation type="submission" date="2022-03" db="EMBL/GenBank/DDBJ databases">
        <title>Gramella crocea sp. nov., isolated from activated sludge of a seafood processing plant.</title>
        <authorList>
            <person name="Zhang X."/>
        </authorList>
    </citation>
    <scope>NUCLEOTIDE SEQUENCE</scope>
    <source>
        <strain evidence="2">YJ019</strain>
    </source>
</reference>
<name>A0A9X1V5K9_9FLAO</name>
<proteinExistence type="predicted"/>
<gene>
    <name evidence="2" type="ORF">ML462_15300</name>
</gene>
<dbReference type="AlphaFoldDB" id="A0A9X1V5K9"/>
<dbReference type="Proteomes" id="UP001139226">
    <property type="component" value="Unassembled WGS sequence"/>
</dbReference>
<evidence type="ECO:0000313" key="3">
    <source>
        <dbReference type="Proteomes" id="UP001139226"/>
    </source>
</evidence>
<evidence type="ECO:0000313" key="2">
    <source>
        <dbReference type="EMBL" id="MCH4824538.1"/>
    </source>
</evidence>
<comment type="caution">
    <text evidence="2">The sequence shown here is derived from an EMBL/GenBank/DDBJ whole genome shotgun (WGS) entry which is preliminary data.</text>
</comment>
<protein>
    <recommendedName>
        <fullName evidence="4">DUF1735 domain-containing protein</fullName>
    </recommendedName>
</protein>